<keyword evidence="2" id="KW-1133">Transmembrane helix</keyword>
<evidence type="ECO:0000256" key="1">
    <source>
        <dbReference type="SAM" id="Coils"/>
    </source>
</evidence>
<reference evidence="3" key="1">
    <citation type="submission" date="2018-05" db="EMBL/GenBank/DDBJ databases">
        <authorList>
            <person name="Lanie J.A."/>
            <person name="Ng W.-L."/>
            <person name="Kazmierczak K.M."/>
            <person name="Andrzejewski T.M."/>
            <person name="Davidsen T.M."/>
            <person name="Wayne K.J."/>
            <person name="Tettelin H."/>
            <person name="Glass J.I."/>
            <person name="Rusch D."/>
            <person name="Podicherti R."/>
            <person name="Tsui H.-C.T."/>
            <person name="Winkler M.E."/>
        </authorList>
    </citation>
    <scope>NUCLEOTIDE SEQUENCE</scope>
</reference>
<evidence type="ECO:0000313" key="3">
    <source>
        <dbReference type="EMBL" id="SVE01086.1"/>
    </source>
</evidence>
<organism evidence="3">
    <name type="scientific">marine metagenome</name>
    <dbReference type="NCBI Taxonomy" id="408172"/>
    <lineage>
        <taxon>unclassified sequences</taxon>
        <taxon>metagenomes</taxon>
        <taxon>ecological metagenomes</taxon>
    </lineage>
</organism>
<proteinExistence type="predicted"/>
<accession>A0A382ZZK9</accession>
<gene>
    <name evidence="3" type="ORF">METZ01_LOCUS453940</name>
</gene>
<keyword evidence="2" id="KW-0472">Membrane</keyword>
<protein>
    <submittedName>
        <fullName evidence="3">Uncharacterized protein</fullName>
    </submittedName>
</protein>
<feature type="non-terminal residue" evidence="3">
    <location>
        <position position="1"/>
    </location>
</feature>
<keyword evidence="2" id="KW-0812">Transmembrane</keyword>
<dbReference type="AlphaFoldDB" id="A0A382ZZK9"/>
<feature type="coiled-coil region" evidence="1">
    <location>
        <begin position="132"/>
        <end position="219"/>
    </location>
</feature>
<sequence>RTFAGSGKSSVLAVKLTGNFKTAFPSGDPEALPPADANGTSAPDKSLKVIRENSQPVVVLVGDVDLLSDGMPANQPLMDIRGNRAGFAQSNITFIMNLADYLTGDDDLIRVRSKSQRDRPLELLDRMIEKKTRDTQVELDKLKDDITEANEQYDKADKEYDESQRKMLMTLQLVGNEISVNKEEHLKAQAAHAELQKKIQKAEEVRKVARAAVRKKSAELREEISALKFRIKWANILIMPALVALFGVLVAVAR</sequence>
<feature type="non-terminal residue" evidence="3">
    <location>
        <position position="254"/>
    </location>
</feature>
<keyword evidence="1" id="KW-0175">Coiled coil</keyword>
<feature type="transmembrane region" description="Helical" evidence="2">
    <location>
        <begin position="233"/>
        <end position="253"/>
    </location>
</feature>
<evidence type="ECO:0000256" key="2">
    <source>
        <dbReference type="SAM" id="Phobius"/>
    </source>
</evidence>
<dbReference type="EMBL" id="UINC01188055">
    <property type="protein sequence ID" value="SVE01086.1"/>
    <property type="molecule type" value="Genomic_DNA"/>
</dbReference>
<name>A0A382ZZK9_9ZZZZ</name>